<evidence type="ECO:0000256" key="2">
    <source>
        <dbReference type="ARBA" id="ARBA00022475"/>
    </source>
</evidence>
<feature type="transmembrane region" description="Helical" evidence="9">
    <location>
        <begin position="464"/>
        <end position="485"/>
    </location>
</feature>
<keyword evidence="4 9" id="KW-0812">Transmembrane</keyword>
<comment type="caution">
    <text evidence="10">The sequence shown here is derived from an EMBL/GenBank/DDBJ whole genome shotgun (WGS) entry which is preliminary data.</text>
</comment>
<evidence type="ECO:0000256" key="3">
    <source>
        <dbReference type="ARBA" id="ARBA00022538"/>
    </source>
</evidence>
<keyword evidence="2 9" id="KW-1003">Cell membrane</keyword>
<dbReference type="Proteomes" id="UP000297891">
    <property type="component" value="Unassembled WGS sequence"/>
</dbReference>
<feature type="transmembrane region" description="Helical" evidence="9">
    <location>
        <begin position="61"/>
        <end position="79"/>
    </location>
</feature>
<feature type="transmembrane region" description="Helical" evidence="9">
    <location>
        <begin position="400"/>
        <end position="422"/>
    </location>
</feature>
<keyword evidence="11" id="KW-1185">Reference proteome</keyword>
<dbReference type="GO" id="GO:0008556">
    <property type="term" value="F:P-type potassium transmembrane transporter activity"/>
    <property type="evidence" value="ECO:0007669"/>
    <property type="project" value="InterPro"/>
</dbReference>
<accession>A0A2M9Y3I6</accession>
<evidence type="ECO:0000256" key="1">
    <source>
        <dbReference type="ARBA" id="ARBA00022448"/>
    </source>
</evidence>
<evidence type="ECO:0000313" key="11">
    <source>
        <dbReference type="Proteomes" id="UP000297891"/>
    </source>
</evidence>
<evidence type="ECO:0000256" key="8">
    <source>
        <dbReference type="ARBA" id="ARBA00023136"/>
    </source>
</evidence>
<evidence type="ECO:0000256" key="6">
    <source>
        <dbReference type="ARBA" id="ARBA00022989"/>
    </source>
</evidence>
<dbReference type="HAMAP" id="MF_00275">
    <property type="entry name" value="KdpA"/>
    <property type="match status" value="1"/>
</dbReference>
<feature type="transmembrane region" description="Helical" evidence="9">
    <location>
        <begin position="506"/>
        <end position="529"/>
    </location>
</feature>
<comment type="similarity">
    <text evidence="9">Belongs to the KdpA family.</text>
</comment>
<dbReference type="GO" id="GO:0005886">
    <property type="term" value="C:plasma membrane"/>
    <property type="evidence" value="ECO:0007669"/>
    <property type="project" value="UniProtKB-SubCell"/>
</dbReference>
<feature type="transmembrane region" description="Helical" evidence="9">
    <location>
        <begin position="355"/>
        <end position="380"/>
    </location>
</feature>
<evidence type="ECO:0000256" key="9">
    <source>
        <dbReference type="HAMAP-Rule" id="MF_00275"/>
    </source>
</evidence>
<proteinExistence type="inferred from homology"/>
<evidence type="ECO:0000256" key="4">
    <source>
        <dbReference type="ARBA" id="ARBA00022692"/>
    </source>
</evidence>
<dbReference type="GO" id="GO:0030955">
    <property type="term" value="F:potassium ion binding"/>
    <property type="evidence" value="ECO:0007669"/>
    <property type="project" value="UniProtKB-UniRule"/>
</dbReference>
<feature type="transmembrane region" description="Helical" evidence="9">
    <location>
        <begin position="6"/>
        <end position="29"/>
    </location>
</feature>
<dbReference type="AlphaFoldDB" id="A0A2M9Y3I6"/>
<protein>
    <recommendedName>
        <fullName evidence="9">Potassium-transporting ATPase potassium-binding subunit</fullName>
    </recommendedName>
    <alternativeName>
        <fullName evidence="9">ATP phosphohydrolase [potassium-transporting] A chain</fullName>
    </alternativeName>
    <alternativeName>
        <fullName evidence="9">Potassium-binding and translocating subunit A</fullName>
    </alternativeName>
    <alternativeName>
        <fullName evidence="9">Potassium-translocating ATPase A chain</fullName>
    </alternativeName>
</protein>
<dbReference type="PANTHER" id="PTHR30607">
    <property type="entry name" value="POTASSIUM-TRANSPORTING ATPASE A CHAIN"/>
    <property type="match status" value="1"/>
</dbReference>
<dbReference type="RefSeq" id="WP_100790437.1">
    <property type="nucleotide sequence ID" value="NZ_NPDQ01000003.1"/>
</dbReference>
<keyword evidence="3 9" id="KW-0633">Potassium transport</keyword>
<keyword evidence="1 9" id="KW-0813">Transport</keyword>
<reference evidence="10" key="1">
    <citation type="journal article" date="2019" name="PLoS Negl. Trop. Dis.">
        <title>Revisiting the worldwide diversity of Leptospira species in the environment.</title>
        <authorList>
            <person name="Vincent A.T."/>
            <person name="Schiettekatte O."/>
            <person name="Bourhy P."/>
            <person name="Veyrier F.J."/>
            <person name="Picardeau M."/>
        </authorList>
    </citation>
    <scope>NUCLEOTIDE SEQUENCE [LARGE SCALE GENOMIC DNA]</scope>
    <source>
        <strain evidence="10">201800277</strain>
    </source>
</reference>
<evidence type="ECO:0000313" key="10">
    <source>
        <dbReference type="EMBL" id="TGK91284.1"/>
    </source>
</evidence>
<dbReference type="OrthoDB" id="9763796at2"/>
<keyword evidence="6 9" id="KW-1133">Transmembrane helix</keyword>
<comment type="subcellular location">
    <subcellularLocation>
        <location evidence="9">Cell membrane</location>
        <topology evidence="9">Multi-pass membrane protein</topology>
    </subcellularLocation>
</comment>
<gene>
    <name evidence="9 10" type="primary">kdpA</name>
    <name evidence="10" type="ORF">EHQ30_13710</name>
</gene>
<feature type="transmembrane region" description="Helical" evidence="9">
    <location>
        <begin position="171"/>
        <end position="190"/>
    </location>
</feature>
<keyword evidence="7 9" id="KW-0406">Ion transport</keyword>
<organism evidence="10 11">
    <name type="scientific">Leptospira brenneri</name>
    <dbReference type="NCBI Taxonomy" id="2023182"/>
    <lineage>
        <taxon>Bacteria</taxon>
        <taxon>Pseudomonadati</taxon>
        <taxon>Spirochaetota</taxon>
        <taxon>Spirochaetia</taxon>
        <taxon>Leptospirales</taxon>
        <taxon>Leptospiraceae</taxon>
        <taxon>Leptospira</taxon>
    </lineage>
</organism>
<dbReference type="Pfam" id="PF03814">
    <property type="entry name" value="KdpA"/>
    <property type="match status" value="1"/>
</dbReference>
<comment type="function">
    <text evidence="9">Part of the high-affinity ATP-driven potassium transport (or Kdp) system, which catalyzes the hydrolysis of ATP coupled with the electrogenic transport of potassium into the cytoplasm. This subunit binds the extracellular potassium ions and delivers the ions to the membrane domain of KdpB through an intramembrane tunnel.</text>
</comment>
<dbReference type="InterPro" id="IPR004623">
    <property type="entry name" value="KdpA"/>
</dbReference>
<evidence type="ECO:0000256" key="7">
    <source>
        <dbReference type="ARBA" id="ARBA00023065"/>
    </source>
</evidence>
<sequence length="545" mass="59605">MNELLYFPFFVGLLVLLSPFVGYYMAIVLNAKRLPVESIFQRFLFSGDPPSQTPKQYLKSMIVFHTLGGGILFLILRYQNLLPLNPFALLGMNWDLALNTTISFITNTNWQAYSGESQLSNFSQMVGLVPQNFLSAGVGISVLAFVSRSIVSSKETKFGNFWQDLFRSTFYILLPLSFIIGILLVSQGVIQSFQDPLKVVGLDGQNQTIPLGPVASQIAIKQIGTNGGGFFGVNSAHPFENPTPLSNFIQMFSILFLPASCVFLYGKITNSFRHAWVVFFVMLAFFILGFVGIFYSEWNHPGFWEGKEFRFTLTESTLWMSSTTAASNGSVNSMHDSYSPLAGGIAIFQMMLGEIIFGGVGTGMYGMVLFLILTVFLSGLMTGRTPEYFGKKIGSYEIKWTLFGILAPTACILIGTMITIFLESGYSAKGPHALSQILYTYSSAAGNNGSAFAGFGADNLWGNLSIGFSMLIGRFSVIYAVVVVTGSLGGKVTTLSSEGNFRLDTVLFGVLTFSVILIVCGLSFFPVLALGPILEHLLVEKGIFF</sequence>
<evidence type="ECO:0000256" key="5">
    <source>
        <dbReference type="ARBA" id="ARBA00022958"/>
    </source>
</evidence>
<keyword evidence="8 9" id="KW-0472">Membrane</keyword>
<name>A0A2M9Y3I6_9LEPT</name>
<dbReference type="PIRSF" id="PIRSF001294">
    <property type="entry name" value="K_ATPaseA"/>
    <property type="match status" value="1"/>
</dbReference>
<comment type="subunit">
    <text evidence="9">The system is composed of three essential subunits: KdpA, KdpB and KdpC.</text>
</comment>
<keyword evidence="5 9" id="KW-0630">Potassium</keyword>
<feature type="transmembrane region" description="Helical" evidence="9">
    <location>
        <begin position="248"/>
        <end position="268"/>
    </location>
</feature>
<dbReference type="EMBL" id="RQFP01000014">
    <property type="protein sequence ID" value="TGK91284.1"/>
    <property type="molecule type" value="Genomic_DNA"/>
</dbReference>
<feature type="transmembrane region" description="Helical" evidence="9">
    <location>
        <begin position="133"/>
        <end position="151"/>
    </location>
</feature>
<dbReference type="PANTHER" id="PTHR30607:SF2">
    <property type="entry name" value="POTASSIUM-TRANSPORTING ATPASE POTASSIUM-BINDING SUBUNIT"/>
    <property type="match status" value="1"/>
</dbReference>
<feature type="transmembrane region" description="Helical" evidence="9">
    <location>
        <begin position="275"/>
        <end position="295"/>
    </location>
</feature>
<dbReference type="NCBIfam" id="TIGR00680">
    <property type="entry name" value="kdpA"/>
    <property type="match status" value="1"/>
</dbReference>